<feature type="transmembrane region" description="Helical" evidence="6">
    <location>
        <begin position="403"/>
        <end position="424"/>
    </location>
</feature>
<feature type="transmembrane region" description="Helical" evidence="6">
    <location>
        <begin position="95"/>
        <end position="114"/>
    </location>
</feature>
<feature type="transmembrane region" description="Helical" evidence="6">
    <location>
        <begin position="371"/>
        <end position="391"/>
    </location>
</feature>
<feature type="transmembrane region" description="Helical" evidence="6">
    <location>
        <begin position="345"/>
        <end position="365"/>
    </location>
</feature>
<evidence type="ECO:0000256" key="3">
    <source>
        <dbReference type="ARBA" id="ARBA00022692"/>
    </source>
</evidence>
<sequence>MENADLKAKLGTHHLEEFALKPVLKPIHLWAIAVGMVISGDFFGWNFGLKNSDPVGFVTAIGLVTLLYITFVFSYTELTTAIPNSGGPYAYARRAMGPFAGFIAGFATLIEFVFAPPAIALGIGAYLEFIATTFGLALPPLLSMEPRVWIALLAFALFIGINLRGIKEAVTLELVVTLLAIFVLLVFYAITLPHLKFTQLLQPPLFEKGWGGVFSALPFAIWFYLCIEGVAMSAEETANPRKDVPLGYIAGIGTLVFLTLAVTVCTLGVTPLSTLAEVQYPLPDAAARVLPAGHWLIKMIAVLGVFGLIASFNGIIIGYSRQAFALARAHYLPHLMAHIHPRTQVPHWALILPGIFGMAACLTGFTDQIITISAMGGLVLYIVSMISLFVLRVEDPEMHRPFIAPFYPFFPAVALTLSVLALVTMAWFNALLYLILLGLFALGSLYFLLVRREVESEEELYSVDDFEHLHQTGELPALLDNP</sequence>
<evidence type="ECO:0000256" key="1">
    <source>
        <dbReference type="ARBA" id="ARBA00004651"/>
    </source>
</evidence>
<evidence type="ECO:0000256" key="6">
    <source>
        <dbReference type="SAM" id="Phobius"/>
    </source>
</evidence>
<name>A0A2M7G0B9_9BACT</name>
<dbReference type="PANTHER" id="PTHR42770:SF7">
    <property type="entry name" value="MEMBRANE PROTEIN"/>
    <property type="match status" value="1"/>
</dbReference>
<dbReference type="Proteomes" id="UP000231019">
    <property type="component" value="Unassembled WGS sequence"/>
</dbReference>
<feature type="transmembrane region" description="Helical" evidence="6">
    <location>
        <begin position="148"/>
        <end position="165"/>
    </location>
</feature>
<dbReference type="EMBL" id="PFFQ01000059">
    <property type="protein sequence ID" value="PIW14629.1"/>
    <property type="molecule type" value="Genomic_DNA"/>
</dbReference>
<dbReference type="PIRSF" id="PIRSF006060">
    <property type="entry name" value="AA_transporter"/>
    <property type="match status" value="1"/>
</dbReference>
<feature type="transmembrane region" description="Helical" evidence="6">
    <location>
        <begin position="246"/>
        <end position="275"/>
    </location>
</feature>
<dbReference type="PANTHER" id="PTHR42770">
    <property type="entry name" value="AMINO ACID TRANSPORTER-RELATED"/>
    <property type="match status" value="1"/>
</dbReference>
<proteinExistence type="predicted"/>
<evidence type="ECO:0000256" key="2">
    <source>
        <dbReference type="ARBA" id="ARBA00022475"/>
    </source>
</evidence>
<comment type="caution">
    <text evidence="7">The sequence shown here is derived from an EMBL/GenBank/DDBJ whole genome shotgun (WGS) entry which is preliminary data.</text>
</comment>
<feature type="transmembrane region" description="Helical" evidence="6">
    <location>
        <begin position="55"/>
        <end position="75"/>
    </location>
</feature>
<organism evidence="7 8">
    <name type="scientific">bacterium (Candidatus Blackallbacteria) CG17_big_fil_post_rev_8_21_14_2_50_48_46</name>
    <dbReference type="NCBI Taxonomy" id="2014261"/>
    <lineage>
        <taxon>Bacteria</taxon>
        <taxon>Candidatus Blackallbacteria</taxon>
    </lineage>
</organism>
<keyword evidence="3 6" id="KW-0812">Transmembrane</keyword>
<evidence type="ECO:0000256" key="4">
    <source>
        <dbReference type="ARBA" id="ARBA00022989"/>
    </source>
</evidence>
<feature type="transmembrane region" description="Helical" evidence="6">
    <location>
        <begin position="295"/>
        <end position="319"/>
    </location>
</feature>
<dbReference type="GO" id="GO:0022857">
    <property type="term" value="F:transmembrane transporter activity"/>
    <property type="evidence" value="ECO:0007669"/>
    <property type="project" value="InterPro"/>
</dbReference>
<dbReference type="GO" id="GO:0005886">
    <property type="term" value="C:plasma membrane"/>
    <property type="evidence" value="ECO:0007669"/>
    <property type="project" value="UniProtKB-SubCell"/>
</dbReference>
<feature type="transmembrane region" description="Helical" evidence="6">
    <location>
        <begin position="172"/>
        <end position="190"/>
    </location>
</feature>
<dbReference type="Gene3D" id="1.20.1740.10">
    <property type="entry name" value="Amino acid/polyamine transporter I"/>
    <property type="match status" value="1"/>
</dbReference>
<feature type="transmembrane region" description="Helical" evidence="6">
    <location>
        <begin position="27"/>
        <end position="48"/>
    </location>
</feature>
<dbReference type="Pfam" id="PF13520">
    <property type="entry name" value="AA_permease_2"/>
    <property type="match status" value="1"/>
</dbReference>
<keyword evidence="4 6" id="KW-1133">Transmembrane helix</keyword>
<evidence type="ECO:0000313" key="7">
    <source>
        <dbReference type="EMBL" id="PIW14629.1"/>
    </source>
</evidence>
<keyword evidence="5 6" id="KW-0472">Membrane</keyword>
<comment type="subcellular location">
    <subcellularLocation>
        <location evidence="1">Cell membrane</location>
        <topology evidence="1">Multi-pass membrane protein</topology>
    </subcellularLocation>
</comment>
<feature type="transmembrane region" description="Helical" evidence="6">
    <location>
        <begin position="430"/>
        <end position="449"/>
    </location>
</feature>
<reference evidence="7 8" key="1">
    <citation type="submission" date="2017-09" db="EMBL/GenBank/DDBJ databases">
        <title>Depth-based differentiation of microbial function through sediment-hosted aquifers and enrichment of novel symbionts in the deep terrestrial subsurface.</title>
        <authorList>
            <person name="Probst A.J."/>
            <person name="Ladd B."/>
            <person name="Jarett J.K."/>
            <person name="Geller-Mcgrath D.E."/>
            <person name="Sieber C.M."/>
            <person name="Emerson J.B."/>
            <person name="Anantharaman K."/>
            <person name="Thomas B.C."/>
            <person name="Malmstrom R."/>
            <person name="Stieglmeier M."/>
            <person name="Klingl A."/>
            <person name="Woyke T."/>
            <person name="Ryan C.M."/>
            <person name="Banfield J.F."/>
        </authorList>
    </citation>
    <scope>NUCLEOTIDE SEQUENCE [LARGE SCALE GENOMIC DNA]</scope>
    <source>
        <strain evidence="7">CG17_big_fil_post_rev_8_21_14_2_50_48_46</strain>
    </source>
</reference>
<feature type="transmembrane region" description="Helical" evidence="6">
    <location>
        <begin position="210"/>
        <end position="234"/>
    </location>
</feature>
<feature type="transmembrane region" description="Helical" evidence="6">
    <location>
        <begin position="121"/>
        <end position="142"/>
    </location>
</feature>
<evidence type="ECO:0000256" key="5">
    <source>
        <dbReference type="ARBA" id="ARBA00023136"/>
    </source>
</evidence>
<gene>
    <name evidence="7" type="primary">eat</name>
    <name evidence="7" type="ORF">COW36_21570</name>
</gene>
<dbReference type="AlphaFoldDB" id="A0A2M7G0B9"/>
<keyword evidence="2" id="KW-1003">Cell membrane</keyword>
<dbReference type="NCBIfam" id="TIGR00908">
    <property type="entry name" value="2A0305"/>
    <property type="match status" value="1"/>
</dbReference>
<accession>A0A2M7G0B9</accession>
<dbReference type="InterPro" id="IPR002293">
    <property type="entry name" value="AA/rel_permease1"/>
</dbReference>
<dbReference type="InterPro" id="IPR050367">
    <property type="entry name" value="APC_superfamily"/>
</dbReference>
<protein>
    <submittedName>
        <fullName evidence="7">Ethanolamine permease</fullName>
    </submittedName>
</protein>
<dbReference type="InterPro" id="IPR004757">
    <property type="entry name" value="EtNH_permease"/>
</dbReference>
<evidence type="ECO:0000313" key="8">
    <source>
        <dbReference type="Proteomes" id="UP000231019"/>
    </source>
</evidence>